<protein>
    <submittedName>
        <fullName evidence="8">Toxin-antitoxin system, toxin component, HicA family protein</fullName>
    </submittedName>
</protein>
<dbReference type="RefSeq" id="WP_154526580.1">
    <property type="nucleotide sequence ID" value="NZ_VULZ01000013.1"/>
</dbReference>
<comment type="caution">
    <text evidence="8">The sequence shown here is derived from an EMBL/GenBank/DDBJ whole genome shotgun (WGS) entry which is preliminary data.</text>
</comment>
<dbReference type="InterPro" id="IPR038570">
    <property type="entry name" value="HicA_sf"/>
</dbReference>
<dbReference type="EMBL" id="VULZ01000013">
    <property type="protein sequence ID" value="MSS15580.1"/>
    <property type="molecule type" value="Genomic_DNA"/>
</dbReference>
<evidence type="ECO:0000256" key="2">
    <source>
        <dbReference type="ARBA" id="ARBA00022649"/>
    </source>
</evidence>
<dbReference type="AlphaFoldDB" id="A0A6L5X5R8"/>
<proteinExistence type="inferred from homology"/>
<dbReference type="GO" id="GO:0004519">
    <property type="term" value="F:endonuclease activity"/>
    <property type="evidence" value="ECO:0007669"/>
    <property type="project" value="UniProtKB-KW"/>
</dbReference>
<keyword evidence="3" id="KW-0540">Nuclease</keyword>
<gene>
    <name evidence="8" type="ORF">FYJ35_11130</name>
</gene>
<dbReference type="GO" id="GO:0016787">
    <property type="term" value="F:hydrolase activity"/>
    <property type="evidence" value="ECO:0007669"/>
    <property type="project" value="UniProtKB-KW"/>
</dbReference>
<name>A0A6L5X5R8_9FIRM</name>
<reference evidence="8 9" key="1">
    <citation type="submission" date="2019-08" db="EMBL/GenBank/DDBJ databases">
        <title>In-depth cultivation of the pig gut microbiome towards novel bacterial diversity and tailored functional studies.</title>
        <authorList>
            <person name="Wylensek D."/>
            <person name="Hitch T.C.A."/>
            <person name="Clavel T."/>
        </authorList>
    </citation>
    <scope>NUCLEOTIDE SEQUENCE [LARGE SCALE GENOMIC DNA]</scope>
    <source>
        <strain evidence="8 9">Oil+RF-744-WCA-WT-11</strain>
    </source>
</reference>
<keyword evidence="5" id="KW-0378">Hydrolase</keyword>
<dbReference type="Proteomes" id="UP000481852">
    <property type="component" value="Unassembled WGS sequence"/>
</dbReference>
<dbReference type="InterPro" id="IPR012933">
    <property type="entry name" value="HicA_mRNA_interferase"/>
</dbReference>
<dbReference type="Gene3D" id="3.30.920.30">
    <property type="entry name" value="Hypothetical protein"/>
    <property type="match status" value="1"/>
</dbReference>
<keyword evidence="6" id="KW-0694">RNA-binding</keyword>
<accession>A0A6L5X5R8</accession>
<evidence type="ECO:0000256" key="1">
    <source>
        <dbReference type="ARBA" id="ARBA00006620"/>
    </source>
</evidence>
<keyword evidence="2" id="KW-1277">Toxin-antitoxin system</keyword>
<keyword evidence="7" id="KW-0346">Stress response</keyword>
<comment type="similarity">
    <text evidence="1">Belongs to the HicA mRNA interferase family.</text>
</comment>
<sequence>MKRRDLINRLENAGLKFERHGTDHDIYSKDGQIEMIPRHREINERLANAILKRWRA</sequence>
<evidence type="ECO:0000256" key="7">
    <source>
        <dbReference type="ARBA" id="ARBA00023016"/>
    </source>
</evidence>
<evidence type="ECO:0000256" key="3">
    <source>
        <dbReference type="ARBA" id="ARBA00022722"/>
    </source>
</evidence>
<evidence type="ECO:0000313" key="9">
    <source>
        <dbReference type="Proteomes" id="UP000481852"/>
    </source>
</evidence>
<dbReference type="Pfam" id="PF07927">
    <property type="entry name" value="HicA_toxin"/>
    <property type="match status" value="1"/>
</dbReference>
<dbReference type="GO" id="GO:0003729">
    <property type="term" value="F:mRNA binding"/>
    <property type="evidence" value="ECO:0007669"/>
    <property type="project" value="InterPro"/>
</dbReference>
<keyword evidence="9" id="KW-1185">Reference proteome</keyword>
<dbReference type="SUPFAM" id="SSF54786">
    <property type="entry name" value="YcfA/nrd intein domain"/>
    <property type="match status" value="1"/>
</dbReference>
<evidence type="ECO:0000256" key="4">
    <source>
        <dbReference type="ARBA" id="ARBA00022759"/>
    </source>
</evidence>
<evidence type="ECO:0000256" key="6">
    <source>
        <dbReference type="ARBA" id="ARBA00022884"/>
    </source>
</evidence>
<organism evidence="8 9">
    <name type="scientific">Porcincola intestinalis</name>
    <dbReference type="NCBI Taxonomy" id="2606632"/>
    <lineage>
        <taxon>Bacteria</taxon>
        <taxon>Bacillati</taxon>
        <taxon>Bacillota</taxon>
        <taxon>Clostridia</taxon>
        <taxon>Lachnospirales</taxon>
        <taxon>Lachnospiraceae</taxon>
        <taxon>Porcincola</taxon>
    </lineage>
</organism>
<keyword evidence="4" id="KW-0255">Endonuclease</keyword>
<evidence type="ECO:0000313" key="8">
    <source>
        <dbReference type="EMBL" id="MSS15580.1"/>
    </source>
</evidence>
<evidence type="ECO:0000256" key="5">
    <source>
        <dbReference type="ARBA" id="ARBA00022801"/>
    </source>
</evidence>